<dbReference type="SUPFAM" id="SSF51735">
    <property type="entry name" value="NAD(P)-binding Rossmann-fold domains"/>
    <property type="match status" value="1"/>
</dbReference>
<keyword evidence="4" id="KW-1185">Reference proteome</keyword>
<dbReference type="AlphaFoldDB" id="A0A151NK70"/>
<dbReference type="InterPro" id="IPR020904">
    <property type="entry name" value="Sc_DH/Rdtase_CS"/>
</dbReference>
<dbReference type="PROSITE" id="PS00061">
    <property type="entry name" value="ADH_SHORT"/>
    <property type="match status" value="1"/>
</dbReference>
<evidence type="ECO:0000313" key="3">
    <source>
        <dbReference type="EMBL" id="KYO37160.1"/>
    </source>
</evidence>
<dbReference type="GO" id="GO:0005829">
    <property type="term" value="C:cytosol"/>
    <property type="evidence" value="ECO:0007669"/>
    <property type="project" value="TreeGrafter"/>
</dbReference>
<dbReference type="PANTHER" id="PTHR43658:SF8">
    <property type="entry name" value="17-BETA-HYDROXYSTEROID DEHYDROGENASE 14-RELATED"/>
    <property type="match status" value="1"/>
</dbReference>
<dbReference type="OrthoDB" id="47007at2759"/>
<dbReference type="Gene3D" id="3.40.50.720">
    <property type="entry name" value="NAD(P)-binding Rossmann-like Domain"/>
    <property type="match status" value="1"/>
</dbReference>
<evidence type="ECO:0000256" key="1">
    <source>
        <dbReference type="ARBA" id="ARBA00006484"/>
    </source>
</evidence>
<proteinExistence type="inferred from homology"/>
<dbReference type="PRINTS" id="PR00080">
    <property type="entry name" value="SDRFAMILY"/>
</dbReference>
<dbReference type="InterPro" id="IPR036291">
    <property type="entry name" value="NAD(P)-bd_dom_sf"/>
</dbReference>
<dbReference type="RefSeq" id="XP_006274911.1">
    <property type="nucleotide sequence ID" value="XM_006274849.3"/>
</dbReference>
<dbReference type="CTD" id="51171"/>
<name>A0A151NK70_ALLMI</name>
<accession>A0A151NK70</accession>
<keyword evidence="2" id="KW-0560">Oxidoreductase</keyword>
<dbReference type="STRING" id="8496.A0A151NK70"/>
<dbReference type="Pfam" id="PF13561">
    <property type="entry name" value="adh_short_C2"/>
    <property type="match status" value="1"/>
</dbReference>
<dbReference type="eggNOG" id="KOG0725">
    <property type="taxonomic scope" value="Eukaryota"/>
</dbReference>
<gene>
    <name evidence="3" type="primary">HSD17B14</name>
    <name evidence="3" type="ORF">Y1Q_0008436</name>
</gene>
<organism evidence="3 4">
    <name type="scientific">Alligator mississippiensis</name>
    <name type="common">American alligator</name>
    <dbReference type="NCBI Taxonomy" id="8496"/>
    <lineage>
        <taxon>Eukaryota</taxon>
        <taxon>Metazoa</taxon>
        <taxon>Chordata</taxon>
        <taxon>Craniata</taxon>
        <taxon>Vertebrata</taxon>
        <taxon>Euteleostomi</taxon>
        <taxon>Archelosauria</taxon>
        <taxon>Archosauria</taxon>
        <taxon>Crocodylia</taxon>
        <taxon>Alligatoridae</taxon>
        <taxon>Alligatorinae</taxon>
        <taxon>Alligator</taxon>
    </lineage>
</organism>
<comment type="caution">
    <text evidence="3">The sequence shown here is derived from an EMBL/GenBank/DDBJ whole genome shotgun (WGS) entry which is preliminary data.</text>
</comment>
<dbReference type="GO" id="GO:0004303">
    <property type="term" value="F:estradiol 17-beta-dehydrogenase [NAD(P)+] activity"/>
    <property type="evidence" value="ECO:0007669"/>
    <property type="project" value="TreeGrafter"/>
</dbReference>
<dbReference type="Proteomes" id="UP000050525">
    <property type="component" value="Unassembled WGS sequence"/>
</dbReference>
<sequence length="270" mass="28934">MASGLRYPGKVALVTGGTRGIGEAIVREFVHQGAHVVFCAPKAEEEVGEALEQALKESGGPGKPFFWPCDVTSEQDIQALVSTTLQRFGHLDCLVNNAGQHPPEQEIDDISPQKFRELLEINLIGYFLMAKFALPHLRKTQGNIINISSLVGVFGQRQAVPYVATKGAVTAMTKAMAIDESRYGVRVNSISPGNIWTPMWAELARQTANPKAVIQAGKEAQLLARMGTPKECARAVLYLAADATFCTGIDLLLSGGAELGYAPKSQPAAS</sequence>
<dbReference type="InterPro" id="IPR002347">
    <property type="entry name" value="SDR_fam"/>
</dbReference>
<dbReference type="FunFam" id="3.40.50.720:FF:000084">
    <property type="entry name" value="Short-chain dehydrogenase reductase"/>
    <property type="match status" value="1"/>
</dbReference>
<dbReference type="KEGG" id="amj:102573913"/>
<comment type="similarity">
    <text evidence="1">Belongs to the short-chain dehydrogenases/reductases (SDR) family.</text>
</comment>
<dbReference type="PRINTS" id="PR00081">
    <property type="entry name" value="GDHRDH"/>
</dbReference>
<evidence type="ECO:0000313" key="4">
    <source>
        <dbReference type="Proteomes" id="UP000050525"/>
    </source>
</evidence>
<protein>
    <submittedName>
        <fullName evidence="3">17-beta-hydroxysteroid dehydrogenase 14</fullName>
    </submittedName>
</protein>
<dbReference type="EMBL" id="AKHW03002822">
    <property type="protein sequence ID" value="KYO37160.1"/>
    <property type="molecule type" value="Genomic_DNA"/>
</dbReference>
<dbReference type="GeneID" id="102573913"/>
<dbReference type="GO" id="GO:0006706">
    <property type="term" value="P:steroid catabolic process"/>
    <property type="evidence" value="ECO:0007669"/>
    <property type="project" value="TreeGrafter"/>
</dbReference>
<evidence type="ECO:0000256" key="2">
    <source>
        <dbReference type="ARBA" id="ARBA00023002"/>
    </source>
</evidence>
<dbReference type="PANTHER" id="PTHR43658">
    <property type="entry name" value="SHORT-CHAIN DEHYDROGENASE/REDUCTASE"/>
    <property type="match status" value="1"/>
</dbReference>
<reference evidence="3 4" key="1">
    <citation type="journal article" date="2012" name="Genome Biol.">
        <title>Sequencing three crocodilian genomes to illuminate the evolution of archosaurs and amniotes.</title>
        <authorList>
            <person name="St John J.A."/>
            <person name="Braun E.L."/>
            <person name="Isberg S.R."/>
            <person name="Miles L.G."/>
            <person name="Chong A.Y."/>
            <person name="Gongora J."/>
            <person name="Dalzell P."/>
            <person name="Moran C."/>
            <person name="Bed'hom B."/>
            <person name="Abzhanov A."/>
            <person name="Burgess S.C."/>
            <person name="Cooksey A.M."/>
            <person name="Castoe T.A."/>
            <person name="Crawford N.G."/>
            <person name="Densmore L.D."/>
            <person name="Drew J.C."/>
            <person name="Edwards S.V."/>
            <person name="Faircloth B.C."/>
            <person name="Fujita M.K."/>
            <person name="Greenwold M.J."/>
            <person name="Hoffmann F.G."/>
            <person name="Howard J.M."/>
            <person name="Iguchi T."/>
            <person name="Janes D.E."/>
            <person name="Khan S.Y."/>
            <person name="Kohno S."/>
            <person name="de Koning A.J."/>
            <person name="Lance S.L."/>
            <person name="McCarthy F.M."/>
            <person name="McCormack J.E."/>
            <person name="Merchant M.E."/>
            <person name="Peterson D.G."/>
            <person name="Pollock D.D."/>
            <person name="Pourmand N."/>
            <person name="Raney B.J."/>
            <person name="Roessler K.A."/>
            <person name="Sanford J.R."/>
            <person name="Sawyer R.H."/>
            <person name="Schmidt C.J."/>
            <person name="Triplett E.W."/>
            <person name="Tuberville T.D."/>
            <person name="Venegas-Anaya M."/>
            <person name="Howard J.T."/>
            <person name="Jarvis E.D."/>
            <person name="Guillette L.J.Jr."/>
            <person name="Glenn T.C."/>
            <person name="Green R.E."/>
            <person name="Ray D.A."/>
        </authorList>
    </citation>
    <scope>NUCLEOTIDE SEQUENCE [LARGE SCALE GENOMIC DNA]</scope>
    <source>
        <strain evidence="3">KSC_2009_1</strain>
    </source>
</reference>